<gene>
    <name evidence="1" type="ORF">GGX14DRAFT_544445</name>
</gene>
<organism evidence="1 2">
    <name type="scientific">Mycena pura</name>
    <dbReference type="NCBI Taxonomy" id="153505"/>
    <lineage>
        <taxon>Eukaryota</taxon>
        <taxon>Fungi</taxon>
        <taxon>Dikarya</taxon>
        <taxon>Basidiomycota</taxon>
        <taxon>Agaricomycotina</taxon>
        <taxon>Agaricomycetes</taxon>
        <taxon>Agaricomycetidae</taxon>
        <taxon>Agaricales</taxon>
        <taxon>Marasmiineae</taxon>
        <taxon>Mycenaceae</taxon>
        <taxon>Mycena</taxon>
    </lineage>
</organism>
<sequence length="322" mass="34088">MISLGNNTVIMLGRAPHSESCPGGRGRQYCGVMYIGSTYASLRFPLQHPHPLRGPRTVAISQRLWYNGTLQIFLAHKFKICFPKECVFHALQARGRADCRHVTLCVHLHALALALPHHCPVPLFPGVLAGGHAGGSRAITVAGHMQSMHTSRWVRCGTARVGKAVACTTGAAAVLHVPPDPACKCTEPEGCGVWEILETLPVATASTSELAQATTNCDPLSWLESLMMYLHILASGVGKLTEAGNKKIDETEGTGSDSKAAASLARAPVIGFLVAVLGGKELHGWGLLRLCTTSLPKGAAEEIRVLADHDGITGLAAPIIKP</sequence>
<evidence type="ECO:0000313" key="1">
    <source>
        <dbReference type="EMBL" id="KAJ7202912.1"/>
    </source>
</evidence>
<protein>
    <submittedName>
        <fullName evidence="1">Uncharacterized protein</fullName>
    </submittedName>
</protein>
<name>A0AAD6Y5S9_9AGAR</name>
<keyword evidence="2" id="KW-1185">Reference proteome</keyword>
<reference evidence="1" key="1">
    <citation type="submission" date="2023-03" db="EMBL/GenBank/DDBJ databases">
        <title>Massive genome expansion in bonnet fungi (Mycena s.s.) driven by repeated elements and novel gene families across ecological guilds.</title>
        <authorList>
            <consortium name="Lawrence Berkeley National Laboratory"/>
            <person name="Harder C.B."/>
            <person name="Miyauchi S."/>
            <person name="Viragh M."/>
            <person name="Kuo A."/>
            <person name="Thoen E."/>
            <person name="Andreopoulos B."/>
            <person name="Lu D."/>
            <person name="Skrede I."/>
            <person name="Drula E."/>
            <person name="Henrissat B."/>
            <person name="Morin E."/>
            <person name="Kohler A."/>
            <person name="Barry K."/>
            <person name="LaButti K."/>
            <person name="Morin E."/>
            <person name="Salamov A."/>
            <person name="Lipzen A."/>
            <person name="Mereny Z."/>
            <person name="Hegedus B."/>
            <person name="Baldrian P."/>
            <person name="Stursova M."/>
            <person name="Weitz H."/>
            <person name="Taylor A."/>
            <person name="Grigoriev I.V."/>
            <person name="Nagy L.G."/>
            <person name="Martin F."/>
            <person name="Kauserud H."/>
        </authorList>
    </citation>
    <scope>NUCLEOTIDE SEQUENCE</scope>
    <source>
        <strain evidence="1">9144</strain>
    </source>
</reference>
<comment type="caution">
    <text evidence="1">The sequence shown here is derived from an EMBL/GenBank/DDBJ whole genome shotgun (WGS) entry which is preliminary data.</text>
</comment>
<evidence type="ECO:0000313" key="2">
    <source>
        <dbReference type="Proteomes" id="UP001219525"/>
    </source>
</evidence>
<accession>A0AAD6Y5S9</accession>
<proteinExistence type="predicted"/>
<dbReference type="AlphaFoldDB" id="A0AAD6Y5S9"/>
<dbReference type="EMBL" id="JARJCW010000053">
    <property type="protein sequence ID" value="KAJ7202912.1"/>
    <property type="molecule type" value="Genomic_DNA"/>
</dbReference>
<dbReference type="Proteomes" id="UP001219525">
    <property type="component" value="Unassembled WGS sequence"/>
</dbReference>